<feature type="non-terminal residue" evidence="2">
    <location>
        <position position="1"/>
    </location>
</feature>
<comment type="caution">
    <text evidence="2">The sequence shown here is derived from an EMBL/GenBank/DDBJ whole genome shotgun (WGS) entry which is preliminary data.</text>
</comment>
<sequence length="92" mass="10398">QLYSSEPEKIETPESAEKFKLKLEGIKDESGAKRETVSTGKGEATTKRRLPTVGYDDTVELSKQQAEEDAIKKTSIPLEYEEIIKKIHSEKE</sequence>
<feature type="region of interest" description="Disordered" evidence="1">
    <location>
        <begin position="29"/>
        <end position="51"/>
    </location>
</feature>
<dbReference type="AlphaFoldDB" id="A0A0F9NIS5"/>
<accession>A0A0F9NIS5</accession>
<evidence type="ECO:0000256" key="1">
    <source>
        <dbReference type="SAM" id="MobiDB-lite"/>
    </source>
</evidence>
<organism evidence="2">
    <name type="scientific">marine sediment metagenome</name>
    <dbReference type="NCBI Taxonomy" id="412755"/>
    <lineage>
        <taxon>unclassified sequences</taxon>
        <taxon>metagenomes</taxon>
        <taxon>ecological metagenomes</taxon>
    </lineage>
</organism>
<reference evidence="2" key="1">
    <citation type="journal article" date="2015" name="Nature">
        <title>Complex archaea that bridge the gap between prokaryotes and eukaryotes.</title>
        <authorList>
            <person name="Spang A."/>
            <person name="Saw J.H."/>
            <person name="Jorgensen S.L."/>
            <person name="Zaremba-Niedzwiedzka K."/>
            <person name="Martijn J."/>
            <person name="Lind A.E."/>
            <person name="van Eijk R."/>
            <person name="Schleper C."/>
            <person name="Guy L."/>
            <person name="Ettema T.J."/>
        </authorList>
    </citation>
    <scope>NUCLEOTIDE SEQUENCE</scope>
</reference>
<proteinExistence type="predicted"/>
<gene>
    <name evidence="2" type="ORF">LCGC14_0945980</name>
</gene>
<protein>
    <submittedName>
        <fullName evidence="2">Uncharacterized protein</fullName>
    </submittedName>
</protein>
<name>A0A0F9NIS5_9ZZZZ</name>
<dbReference type="EMBL" id="LAZR01003338">
    <property type="protein sequence ID" value="KKN19420.1"/>
    <property type="molecule type" value="Genomic_DNA"/>
</dbReference>
<evidence type="ECO:0000313" key="2">
    <source>
        <dbReference type="EMBL" id="KKN19420.1"/>
    </source>
</evidence>